<evidence type="ECO:0000313" key="3">
    <source>
        <dbReference type="Proteomes" id="UP000324897"/>
    </source>
</evidence>
<evidence type="ECO:0000313" key="2">
    <source>
        <dbReference type="EMBL" id="TVU40957.1"/>
    </source>
</evidence>
<feature type="compositionally biased region" description="Low complexity" evidence="1">
    <location>
        <begin position="1"/>
        <end position="17"/>
    </location>
</feature>
<feature type="non-terminal residue" evidence="2">
    <location>
        <position position="1"/>
    </location>
</feature>
<keyword evidence="3" id="KW-1185">Reference proteome</keyword>
<reference evidence="2 3" key="1">
    <citation type="journal article" date="2019" name="Sci. Rep.">
        <title>A high-quality genome of Eragrostis curvula grass provides insights into Poaceae evolution and supports new strategies to enhance forage quality.</title>
        <authorList>
            <person name="Carballo J."/>
            <person name="Santos B.A.C.M."/>
            <person name="Zappacosta D."/>
            <person name="Garbus I."/>
            <person name="Selva J.P."/>
            <person name="Gallo C.A."/>
            <person name="Diaz A."/>
            <person name="Albertini E."/>
            <person name="Caccamo M."/>
            <person name="Echenique V."/>
        </authorList>
    </citation>
    <scope>NUCLEOTIDE SEQUENCE [LARGE SCALE GENOMIC DNA]</scope>
    <source>
        <strain evidence="3">cv. Victoria</strain>
        <tissue evidence="2">Leaf</tissue>
    </source>
</reference>
<dbReference type="EMBL" id="RWGY01000007">
    <property type="protein sequence ID" value="TVU40957.1"/>
    <property type="molecule type" value="Genomic_DNA"/>
</dbReference>
<feature type="region of interest" description="Disordered" evidence="1">
    <location>
        <begin position="44"/>
        <end position="100"/>
    </location>
</feature>
<proteinExistence type="predicted"/>
<accession>A0A5J9VZ91</accession>
<dbReference type="Gramene" id="TVU40957">
    <property type="protein sequence ID" value="TVU40957"/>
    <property type="gene ID" value="EJB05_14443"/>
</dbReference>
<organism evidence="2 3">
    <name type="scientific">Eragrostis curvula</name>
    <name type="common">weeping love grass</name>
    <dbReference type="NCBI Taxonomy" id="38414"/>
    <lineage>
        <taxon>Eukaryota</taxon>
        <taxon>Viridiplantae</taxon>
        <taxon>Streptophyta</taxon>
        <taxon>Embryophyta</taxon>
        <taxon>Tracheophyta</taxon>
        <taxon>Spermatophyta</taxon>
        <taxon>Magnoliopsida</taxon>
        <taxon>Liliopsida</taxon>
        <taxon>Poales</taxon>
        <taxon>Poaceae</taxon>
        <taxon>PACMAD clade</taxon>
        <taxon>Chloridoideae</taxon>
        <taxon>Eragrostideae</taxon>
        <taxon>Eragrostidinae</taxon>
        <taxon>Eragrostis</taxon>
    </lineage>
</organism>
<feature type="compositionally biased region" description="Low complexity" evidence="1">
    <location>
        <begin position="44"/>
        <end position="58"/>
    </location>
</feature>
<name>A0A5J9VZ91_9POAL</name>
<feature type="compositionally biased region" description="Low complexity" evidence="1">
    <location>
        <begin position="66"/>
        <end position="91"/>
    </location>
</feature>
<sequence>MAASSSSAATTRAATSSDRARTKLSHGMAPGASFACARAASRCIQRPSSPPISSSPYASRRRLLRPRSPAASTDLGSSRASSRPRPLSQRRCLSKHPGDSFSFPPDPSLLRISARINSSFPSRAVQGASVALAHHEYIRRQRKALIQRWHEDSGARTRHCTTLWLPTVWINRTLGSSSCHISYQDNYEKRCTICVKV</sequence>
<dbReference type="AlphaFoldDB" id="A0A5J9VZ91"/>
<evidence type="ECO:0000256" key="1">
    <source>
        <dbReference type="SAM" id="MobiDB-lite"/>
    </source>
</evidence>
<dbReference type="Proteomes" id="UP000324897">
    <property type="component" value="Chromosome 4"/>
</dbReference>
<comment type="caution">
    <text evidence="2">The sequence shown here is derived from an EMBL/GenBank/DDBJ whole genome shotgun (WGS) entry which is preliminary data.</text>
</comment>
<gene>
    <name evidence="2" type="ORF">EJB05_14443</name>
</gene>
<feature type="region of interest" description="Disordered" evidence="1">
    <location>
        <begin position="1"/>
        <end position="26"/>
    </location>
</feature>
<protein>
    <submittedName>
        <fullName evidence="2">Uncharacterized protein</fullName>
    </submittedName>
</protein>